<protein>
    <recommendedName>
        <fullName evidence="4">Ternary complex factor MIP1 leucine-zipper domain-containing protein</fullName>
    </recommendedName>
</protein>
<proteinExistence type="predicted"/>
<feature type="region of interest" description="Disordered" evidence="1">
    <location>
        <begin position="36"/>
        <end position="61"/>
    </location>
</feature>
<dbReference type="PANTHER" id="PTHR23054:SF18">
    <property type="entry name" value="TERNARY COMPLEX FACTOR MIP1, LEUCINE-ZIPPER"/>
    <property type="match status" value="1"/>
</dbReference>
<keyword evidence="3" id="KW-1185">Reference proteome</keyword>
<evidence type="ECO:0000313" key="2">
    <source>
        <dbReference type="EMBL" id="KAF9592380.1"/>
    </source>
</evidence>
<dbReference type="OrthoDB" id="418495at2759"/>
<evidence type="ECO:0000256" key="1">
    <source>
        <dbReference type="SAM" id="MobiDB-lite"/>
    </source>
</evidence>
<organism evidence="2 3">
    <name type="scientific">Coptis chinensis</name>
    <dbReference type="NCBI Taxonomy" id="261450"/>
    <lineage>
        <taxon>Eukaryota</taxon>
        <taxon>Viridiplantae</taxon>
        <taxon>Streptophyta</taxon>
        <taxon>Embryophyta</taxon>
        <taxon>Tracheophyta</taxon>
        <taxon>Spermatophyta</taxon>
        <taxon>Magnoliopsida</taxon>
        <taxon>Ranunculales</taxon>
        <taxon>Ranunculaceae</taxon>
        <taxon>Coptidoideae</taxon>
        <taxon>Coptis</taxon>
    </lineage>
</organism>
<dbReference type="EMBL" id="JADFTS010000008">
    <property type="protein sequence ID" value="KAF9592380.1"/>
    <property type="molecule type" value="Genomic_DNA"/>
</dbReference>
<dbReference type="Proteomes" id="UP000631114">
    <property type="component" value="Unassembled WGS sequence"/>
</dbReference>
<gene>
    <name evidence="2" type="ORF">IFM89_014550</name>
</gene>
<accession>A0A835H541</accession>
<reference evidence="2 3" key="1">
    <citation type="submission" date="2020-10" db="EMBL/GenBank/DDBJ databases">
        <title>The Coptis chinensis genome and diversification of protoberbering-type alkaloids.</title>
        <authorList>
            <person name="Wang B."/>
            <person name="Shu S."/>
            <person name="Song C."/>
            <person name="Liu Y."/>
        </authorList>
    </citation>
    <scope>NUCLEOTIDE SEQUENCE [LARGE SCALE GENOMIC DNA]</scope>
    <source>
        <strain evidence="2">HL-2020</strain>
        <tissue evidence="2">Leaf</tissue>
    </source>
</reference>
<evidence type="ECO:0008006" key="4">
    <source>
        <dbReference type="Google" id="ProtNLM"/>
    </source>
</evidence>
<dbReference type="PANTHER" id="PTHR23054">
    <property type="entry name" value="TERNARY COMPLEX FACTOR MIP1, LEUCINE-ZIPPER-RELATED"/>
    <property type="match status" value="1"/>
</dbReference>
<evidence type="ECO:0000313" key="3">
    <source>
        <dbReference type="Proteomes" id="UP000631114"/>
    </source>
</evidence>
<dbReference type="AlphaFoldDB" id="A0A835H541"/>
<name>A0A835H541_9MAGN</name>
<comment type="caution">
    <text evidence="2">The sequence shown here is derived from an EMBL/GenBank/DDBJ whole genome shotgun (WGS) entry which is preliminary data.</text>
</comment>
<sequence>MELIKEIALLEWEVVQLEQHLLSLYRNVFDQQISSVSHPTKDRRVKSPPVPQKGTHRQKQKNAAVVKEVLLDSGIHHSHSALSYHSTYKTRTSPPGENLAKDLWSCHSQPLSYQECTSSVVSLAEHLGTLPEAPNRISEDLIKCISAIYCRVCDPPLLHHGLSSSPSSSLSSESVFSPQDHYNSWSPCRRKDSSFDAYLENPFHIEGLKEFSGPYSTMAEIPKICRDSQRLDAIDDMLQKYSDPFFSFYLIVLQALLIYGVPQNNVKRISLILKVSCDLLFPFQKIHHMKM</sequence>